<gene>
    <name evidence="2" type="ORF">LEP1GSC024_3718</name>
</gene>
<dbReference type="EMBL" id="AKXB02000131">
    <property type="protein sequence ID" value="EMO88305.1"/>
    <property type="molecule type" value="Genomic_DNA"/>
</dbReference>
<keyword evidence="1" id="KW-0812">Transmembrane</keyword>
<evidence type="ECO:0000313" key="2">
    <source>
        <dbReference type="EMBL" id="EMO88305.1"/>
    </source>
</evidence>
<reference evidence="2 3" key="1">
    <citation type="submission" date="2013-01" db="EMBL/GenBank/DDBJ databases">
        <authorList>
            <person name="Harkins D.M."/>
            <person name="Durkin A.S."/>
            <person name="Brinkac L.M."/>
            <person name="Haft D.H."/>
            <person name="Selengut J.D."/>
            <person name="Sanka R."/>
            <person name="DePew J."/>
            <person name="Purushe J."/>
            <person name="Whelen A.C."/>
            <person name="Vinetz J.M."/>
            <person name="Sutton G.G."/>
            <person name="Nierman W.C."/>
            <person name="Fouts D.E."/>
        </authorList>
    </citation>
    <scope>NUCLEOTIDE SEQUENCE [LARGE SCALE GENOMIC DNA]</scope>
    <source>
        <strain evidence="2 3">2001034031</strain>
    </source>
</reference>
<feature type="transmembrane region" description="Helical" evidence="1">
    <location>
        <begin position="121"/>
        <end position="138"/>
    </location>
</feature>
<feature type="transmembrane region" description="Helical" evidence="1">
    <location>
        <begin position="36"/>
        <end position="55"/>
    </location>
</feature>
<proteinExistence type="predicted"/>
<feature type="transmembrane region" description="Helical" evidence="1">
    <location>
        <begin position="372"/>
        <end position="392"/>
    </location>
</feature>
<accession>M6Y3N3</accession>
<dbReference type="AlphaFoldDB" id="M6Y3N3"/>
<sequence>MKDIVSKHLKFTACFLLLFCSLRGLVPLLLEDGDFAYPSIYLSFLMGVYISLWGLKRACQVVRNDPFYLLSKIVIINLIVSFLWVTPNFFSGDRSQVINFVYRGLFPCSIFIFIRLNEKAIIRLLGIIAILISLSIVWDSYEMNLLPYPAGYFKVYYRQLILRPDTLDFFGSTSGIFRSGGLLGIRPHESGSLLAVVITLFLGLGIRSKSLLPKEFLIVFLISIGFILSQSASNIIAAIVGIVFLFFVSRKNPFTRDRFLAFFPVVMLITVLKPEKVIDIIVSFLGKIAKRVSPDYAGWKGMTRVGMTDNPIMDLLELILDFCSVIGRCNAPHSEVELLNLFTEFGLVYFSLFVSLLLFPLWVFFFRKNSNLLCTPYISAIFVGFVTLWHYATIIRTSNIFIFYSIYALALKILYSKNLIFDSQKIT</sequence>
<keyword evidence="1" id="KW-1133">Transmembrane helix</keyword>
<dbReference type="Proteomes" id="UP000012138">
    <property type="component" value="Unassembled WGS sequence"/>
</dbReference>
<feature type="transmembrane region" description="Helical" evidence="1">
    <location>
        <begin position="67"/>
        <end position="85"/>
    </location>
</feature>
<feature type="transmembrane region" description="Helical" evidence="1">
    <location>
        <begin position="347"/>
        <end position="365"/>
    </location>
</feature>
<feature type="transmembrane region" description="Helical" evidence="1">
    <location>
        <begin position="398"/>
        <end position="415"/>
    </location>
</feature>
<protein>
    <submittedName>
        <fullName evidence="2">Putative membrane protein</fullName>
    </submittedName>
</protein>
<feature type="transmembrane region" description="Helical" evidence="1">
    <location>
        <begin position="97"/>
        <end position="114"/>
    </location>
</feature>
<feature type="transmembrane region" description="Helical" evidence="1">
    <location>
        <begin position="218"/>
        <end position="248"/>
    </location>
</feature>
<evidence type="ECO:0000313" key="3">
    <source>
        <dbReference type="Proteomes" id="UP000012138"/>
    </source>
</evidence>
<organism evidence="2 3">
    <name type="scientific">Leptospira noguchii str. 2001034031</name>
    <dbReference type="NCBI Taxonomy" id="1193053"/>
    <lineage>
        <taxon>Bacteria</taxon>
        <taxon>Pseudomonadati</taxon>
        <taxon>Spirochaetota</taxon>
        <taxon>Spirochaetia</taxon>
        <taxon>Leptospirales</taxon>
        <taxon>Leptospiraceae</taxon>
        <taxon>Leptospira</taxon>
    </lineage>
</organism>
<keyword evidence="1" id="KW-0472">Membrane</keyword>
<comment type="caution">
    <text evidence="2">The sequence shown here is derived from an EMBL/GenBank/DDBJ whole genome shotgun (WGS) entry which is preliminary data.</text>
</comment>
<evidence type="ECO:0000256" key="1">
    <source>
        <dbReference type="SAM" id="Phobius"/>
    </source>
</evidence>
<dbReference type="RefSeq" id="WP_004446945.1">
    <property type="nucleotide sequence ID" value="NZ_AKXB02000131.1"/>
</dbReference>
<name>M6Y3N3_9LEPT</name>
<feature type="transmembrane region" description="Helical" evidence="1">
    <location>
        <begin position="12"/>
        <end position="30"/>
    </location>
</feature>